<dbReference type="AlphaFoldDB" id="A0A382KMZ0"/>
<name>A0A382KMZ0_9ZZZZ</name>
<protein>
    <submittedName>
        <fullName evidence="1">Uncharacterized protein</fullName>
    </submittedName>
</protein>
<gene>
    <name evidence="1" type="ORF">METZ01_LOCUS276915</name>
</gene>
<evidence type="ECO:0000313" key="1">
    <source>
        <dbReference type="EMBL" id="SVC24061.1"/>
    </source>
</evidence>
<accession>A0A382KMZ0</accession>
<proteinExistence type="predicted"/>
<organism evidence="1">
    <name type="scientific">marine metagenome</name>
    <dbReference type="NCBI Taxonomy" id="408172"/>
    <lineage>
        <taxon>unclassified sequences</taxon>
        <taxon>metagenomes</taxon>
        <taxon>ecological metagenomes</taxon>
    </lineage>
</organism>
<dbReference type="EMBL" id="UINC01080796">
    <property type="protein sequence ID" value="SVC24061.1"/>
    <property type="molecule type" value="Genomic_DNA"/>
</dbReference>
<reference evidence="1" key="1">
    <citation type="submission" date="2018-05" db="EMBL/GenBank/DDBJ databases">
        <authorList>
            <person name="Lanie J.A."/>
            <person name="Ng W.-L."/>
            <person name="Kazmierczak K.M."/>
            <person name="Andrzejewski T.M."/>
            <person name="Davidsen T.M."/>
            <person name="Wayne K.J."/>
            <person name="Tettelin H."/>
            <person name="Glass J.I."/>
            <person name="Rusch D."/>
            <person name="Podicherti R."/>
            <person name="Tsui H.-C.T."/>
            <person name="Winkler M.E."/>
        </authorList>
    </citation>
    <scope>NUCLEOTIDE SEQUENCE</scope>
</reference>
<sequence length="22" mass="2573">MSFLVNEYKAKNQAYSTLKSYS</sequence>